<reference evidence="2" key="1">
    <citation type="journal article" date="2013" name="Science">
        <title>The Amborella genome and the evolution of flowering plants.</title>
        <authorList>
            <consortium name="Amborella Genome Project"/>
        </authorList>
    </citation>
    <scope>NUCLEOTIDE SEQUENCE [LARGE SCALE GENOMIC DNA]</scope>
</reference>
<dbReference type="Gramene" id="ERN12784">
    <property type="protein sequence ID" value="ERN12784"/>
    <property type="gene ID" value="AMTR_s00043p00208200"/>
</dbReference>
<sequence>MVSKSVAPPQAKPWLDSARLVVSKSSFWSGMPTHGILRALDFGVCALSRAHSLRVLPRAEELGTNSYIGASFVRGTSLGVLELTLEKEWPLSITYVGEDTLLCRYEGAGGEPSIQRDGVPL</sequence>
<protein>
    <submittedName>
        <fullName evidence="1">Uncharacterized protein</fullName>
    </submittedName>
</protein>
<dbReference type="Proteomes" id="UP000017836">
    <property type="component" value="Unassembled WGS sequence"/>
</dbReference>
<accession>W1PXQ5</accession>
<evidence type="ECO:0000313" key="1">
    <source>
        <dbReference type="EMBL" id="ERN12784.1"/>
    </source>
</evidence>
<dbReference type="EMBL" id="KI392605">
    <property type="protein sequence ID" value="ERN12784.1"/>
    <property type="molecule type" value="Genomic_DNA"/>
</dbReference>
<gene>
    <name evidence="1" type="ORF">AMTR_s00043p00208200</name>
</gene>
<dbReference type="AlphaFoldDB" id="W1PXQ5"/>
<evidence type="ECO:0000313" key="2">
    <source>
        <dbReference type="Proteomes" id="UP000017836"/>
    </source>
</evidence>
<dbReference type="HOGENOM" id="CLU_2041195_0_0_1"/>
<organism evidence="1 2">
    <name type="scientific">Amborella trichopoda</name>
    <dbReference type="NCBI Taxonomy" id="13333"/>
    <lineage>
        <taxon>Eukaryota</taxon>
        <taxon>Viridiplantae</taxon>
        <taxon>Streptophyta</taxon>
        <taxon>Embryophyta</taxon>
        <taxon>Tracheophyta</taxon>
        <taxon>Spermatophyta</taxon>
        <taxon>Magnoliopsida</taxon>
        <taxon>Amborellales</taxon>
        <taxon>Amborellaceae</taxon>
        <taxon>Amborella</taxon>
    </lineage>
</organism>
<proteinExistence type="predicted"/>
<name>W1PXQ5_AMBTC</name>
<keyword evidence="2" id="KW-1185">Reference proteome</keyword>